<keyword evidence="3" id="KW-1185">Reference proteome</keyword>
<dbReference type="PANTHER" id="PTHR24096:SF267">
    <property type="entry name" value="MALONATE--COA LIGASE ACSF3, MITOCHONDRIAL"/>
    <property type="match status" value="1"/>
</dbReference>
<dbReference type="AlphaFoldDB" id="A0A5S4FGU3"/>
<dbReference type="SUPFAM" id="SSF56801">
    <property type="entry name" value="Acetyl-CoA synthetase-like"/>
    <property type="match status" value="1"/>
</dbReference>
<evidence type="ECO:0000313" key="2">
    <source>
        <dbReference type="EMBL" id="TMR08206.1"/>
    </source>
</evidence>
<dbReference type="InterPro" id="IPR000873">
    <property type="entry name" value="AMP-dep_synth/lig_dom"/>
</dbReference>
<dbReference type="RefSeq" id="WP_138673428.1">
    <property type="nucleotide sequence ID" value="NZ_VCKY01000311.1"/>
</dbReference>
<sequence length="315" mass="33950">MMHSLSLSDVLAEHARSRPQVTAVVDGEVRLTYPELDTRVTRLASALAGLGVSAGDRVLWLGQNAHAVLELLLTCSRLGAIFCPANWRQSEDELRFIVGDLTPAVVIWEPSDTTRSLHADPGASRPAVWVQAGEDYEELVAGGSIRDFPEVADTEPTLALYTAAFDGRPNAALQSSAALIAHSASLLVVRQMEPGFTFLNNGPLFHVGTMMFCLATLQIGGTNVFTPAFDAEEVCRLIDAERVTQAFLFGQMIDAVVKANAGGKYDLSSLRFVSHSAEWDEMITVDDSPWCRSKMGGYGQTEVGGMLTFLGLAEG</sequence>
<dbReference type="EMBL" id="VCKY01000311">
    <property type="protein sequence ID" value="TMR08206.1"/>
    <property type="molecule type" value="Genomic_DNA"/>
</dbReference>
<reference evidence="2 3" key="1">
    <citation type="submission" date="2019-05" db="EMBL/GenBank/DDBJ databases">
        <title>Draft genome sequence of Nonomuraea turkmeniaca DSM 43926.</title>
        <authorList>
            <person name="Saricaoglu S."/>
            <person name="Isik K."/>
        </authorList>
    </citation>
    <scope>NUCLEOTIDE SEQUENCE [LARGE SCALE GENOMIC DNA]</scope>
    <source>
        <strain evidence="2 3">DSM 43926</strain>
    </source>
</reference>
<dbReference type="Gene3D" id="3.40.50.12780">
    <property type="entry name" value="N-terminal domain of ligase-like"/>
    <property type="match status" value="1"/>
</dbReference>
<dbReference type="PANTHER" id="PTHR24096">
    <property type="entry name" value="LONG-CHAIN-FATTY-ACID--COA LIGASE"/>
    <property type="match status" value="1"/>
</dbReference>
<feature type="non-terminal residue" evidence="2">
    <location>
        <position position="315"/>
    </location>
</feature>
<name>A0A5S4FGU3_9ACTN</name>
<accession>A0A5S4FGU3</accession>
<comment type="caution">
    <text evidence="2">The sequence shown here is derived from an EMBL/GenBank/DDBJ whole genome shotgun (WGS) entry which is preliminary data.</text>
</comment>
<dbReference type="Pfam" id="PF00501">
    <property type="entry name" value="AMP-binding"/>
    <property type="match status" value="1"/>
</dbReference>
<dbReference type="OrthoDB" id="9803968at2"/>
<dbReference type="InterPro" id="IPR042099">
    <property type="entry name" value="ANL_N_sf"/>
</dbReference>
<protein>
    <submittedName>
        <fullName evidence="2">AMP-dependent synthetase</fullName>
    </submittedName>
</protein>
<dbReference type="Proteomes" id="UP000309128">
    <property type="component" value="Unassembled WGS sequence"/>
</dbReference>
<proteinExistence type="predicted"/>
<gene>
    <name evidence="2" type="ORF">ETD86_48745</name>
</gene>
<feature type="domain" description="AMP-dependent synthetase/ligase" evidence="1">
    <location>
        <begin position="12"/>
        <end position="308"/>
    </location>
</feature>
<evidence type="ECO:0000259" key="1">
    <source>
        <dbReference type="Pfam" id="PF00501"/>
    </source>
</evidence>
<evidence type="ECO:0000313" key="3">
    <source>
        <dbReference type="Proteomes" id="UP000309128"/>
    </source>
</evidence>
<dbReference type="GO" id="GO:0016405">
    <property type="term" value="F:CoA-ligase activity"/>
    <property type="evidence" value="ECO:0007669"/>
    <property type="project" value="TreeGrafter"/>
</dbReference>
<organism evidence="2 3">
    <name type="scientific">Nonomuraea turkmeniaca</name>
    <dbReference type="NCBI Taxonomy" id="103838"/>
    <lineage>
        <taxon>Bacteria</taxon>
        <taxon>Bacillati</taxon>
        <taxon>Actinomycetota</taxon>
        <taxon>Actinomycetes</taxon>
        <taxon>Streptosporangiales</taxon>
        <taxon>Streptosporangiaceae</taxon>
        <taxon>Nonomuraea</taxon>
    </lineage>
</organism>